<dbReference type="GO" id="GO:0031177">
    <property type="term" value="F:phosphopantetheine binding"/>
    <property type="evidence" value="ECO:0007669"/>
    <property type="project" value="TreeGrafter"/>
</dbReference>
<evidence type="ECO:0000313" key="4">
    <source>
        <dbReference type="Proteomes" id="UP000553766"/>
    </source>
</evidence>
<evidence type="ECO:0008006" key="5">
    <source>
        <dbReference type="Google" id="ProtNLM"/>
    </source>
</evidence>
<protein>
    <recommendedName>
        <fullName evidence="5">Condensation domain-containing protein</fullName>
    </recommendedName>
</protein>
<dbReference type="AlphaFoldDB" id="A0A840WKD0"/>
<evidence type="ECO:0000259" key="1">
    <source>
        <dbReference type="Pfam" id="PF00668"/>
    </source>
</evidence>
<dbReference type="GO" id="GO:0043041">
    <property type="term" value="P:amino acid activation for nonribosomal peptide biosynthetic process"/>
    <property type="evidence" value="ECO:0007669"/>
    <property type="project" value="TreeGrafter"/>
</dbReference>
<reference evidence="3 4" key="1">
    <citation type="submission" date="2020-08" db="EMBL/GenBank/DDBJ databases">
        <title>Genomic Encyclopedia of Type Strains, Phase IV (KMG-IV): sequencing the most valuable type-strain genomes for metagenomic binning, comparative biology and taxonomic classification.</title>
        <authorList>
            <person name="Goeker M."/>
        </authorList>
    </citation>
    <scope>NUCLEOTIDE SEQUENCE [LARGE SCALE GENOMIC DNA]</scope>
    <source>
        <strain evidence="3 4">DSM 103377</strain>
    </source>
</reference>
<accession>A0A840WKD0</accession>
<dbReference type="InterPro" id="IPR044894">
    <property type="entry name" value="TubC_N_sf"/>
</dbReference>
<dbReference type="PANTHER" id="PTHR45527">
    <property type="entry name" value="NONRIBOSOMAL PEPTIDE SYNTHETASE"/>
    <property type="match status" value="1"/>
</dbReference>
<dbReference type="Pfam" id="PF18563">
    <property type="entry name" value="TubC_N"/>
    <property type="match status" value="1"/>
</dbReference>
<dbReference type="InterPro" id="IPR001242">
    <property type="entry name" value="Condensation_dom"/>
</dbReference>
<dbReference type="GO" id="GO:0005737">
    <property type="term" value="C:cytoplasm"/>
    <property type="evidence" value="ECO:0007669"/>
    <property type="project" value="TreeGrafter"/>
</dbReference>
<keyword evidence="4" id="KW-1185">Reference proteome</keyword>
<dbReference type="Gene3D" id="1.10.10.1830">
    <property type="entry name" value="Non-ribosomal peptide synthase, adenylation domain"/>
    <property type="match status" value="1"/>
</dbReference>
<dbReference type="PANTHER" id="PTHR45527:SF1">
    <property type="entry name" value="FATTY ACID SYNTHASE"/>
    <property type="match status" value="1"/>
</dbReference>
<feature type="domain" description="Condensation" evidence="1">
    <location>
        <begin position="62"/>
        <end position="486"/>
    </location>
</feature>
<dbReference type="InterPro" id="IPR023213">
    <property type="entry name" value="CAT-like_dom_sf"/>
</dbReference>
<feature type="non-terminal residue" evidence="3">
    <location>
        <position position="493"/>
    </location>
</feature>
<dbReference type="GO" id="GO:0003824">
    <property type="term" value="F:catalytic activity"/>
    <property type="evidence" value="ECO:0007669"/>
    <property type="project" value="InterPro"/>
</dbReference>
<proteinExistence type="predicted"/>
<evidence type="ECO:0000313" key="3">
    <source>
        <dbReference type="EMBL" id="MBB5514981.1"/>
    </source>
</evidence>
<sequence>MSITALDVLTEMERRGIRVAAEGENLSVDAPKGAVDAALRDQIVAHKAGLLALLREPDAPFPLTAGQQALWYQHTLDAGGYAYTIGFAAHLSDPIDLGILDRALCALVERHSQLRTRVFADGDTPLQEIMPPPARVLTVHDGPLSRQDREDAALAAYKTPLALDVPVQLRAQVWPGDGEVTLLLTLPHIAIDGQSLWALLDAIPTVYQRIAAGEPPFDSPAPAPYARHVQEQNAAPHDTAWAYWQKALADLPDPMDFPFDLPRPKRQRFDGGAVQDTLPEALVEDIRACARRHGVTPYVVLLSVFHIVLHKQAQAQDILIGSPFSGRTRAAFDATLGYFVNPLPVRARITPETSCADLFAEVAQAARDALDHQDMPLPDMITRLGLPRDPSRPPLFQTSFAFQSAGAATPLARGMMRGTQGQAIDWKGFSAAIIPLPQQEGLFDLTLEVLQDDARYDIALKYNASLLSSSTASSLLSQFIEGLRGVVGGVGCV</sequence>
<dbReference type="RefSeq" id="WP_184009095.1">
    <property type="nucleotide sequence ID" value="NZ_JACIJS010000002.1"/>
</dbReference>
<dbReference type="GO" id="GO:0044550">
    <property type="term" value="P:secondary metabolite biosynthetic process"/>
    <property type="evidence" value="ECO:0007669"/>
    <property type="project" value="TreeGrafter"/>
</dbReference>
<comment type="caution">
    <text evidence="3">The sequence shown here is derived from an EMBL/GenBank/DDBJ whole genome shotgun (WGS) entry which is preliminary data.</text>
</comment>
<dbReference type="SUPFAM" id="SSF52777">
    <property type="entry name" value="CoA-dependent acyltransferases"/>
    <property type="match status" value="2"/>
</dbReference>
<evidence type="ECO:0000259" key="2">
    <source>
        <dbReference type="Pfam" id="PF18563"/>
    </source>
</evidence>
<dbReference type="Gene3D" id="3.30.559.10">
    <property type="entry name" value="Chloramphenicol acetyltransferase-like domain"/>
    <property type="match status" value="1"/>
</dbReference>
<organism evidence="3 4">
    <name type="scientific">Rubricella aquisinus</name>
    <dbReference type="NCBI Taxonomy" id="2028108"/>
    <lineage>
        <taxon>Bacteria</taxon>
        <taxon>Pseudomonadati</taxon>
        <taxon>Pseudomonadota</taxon>
        <taxon>Alphaproteobacteria</taxon>
        <taxon>Rhodobacterales</taxon>
        <taxon>Paracoccaceae</taxon>
        <taxon>Rubricella</taxon>
    </lineage>
</organism>
<dbReference type="InterPro" id="IPR041464">
    <property type="entry name" value="TubC_N"/>
</dbReference>
<feature type="domain" description="TubC N-terminal docking" evidence="2">
    <location>
        <begin position="9"/>
        <end position="56"/>
    </location>
</feature>
<gene>
    <name evidence="3" type="ORF">FHS89_000987</name>
</gene>
<dbReference type="Proteomes" id="UP000553766">
    <property type="component" value="Unassembled WGS sequence"/>
</dbReference>
<dbReference type="Gene3D" id="3.30.559.30">
    <property type="entry name" value="Nonribosomal peptide synthetase, condensation domain"/>
    <property type="match status" value="1"/>
</dbReference>
<name>A0A840WKD0_9RHOB</name>
<dbReference type="Pfam" id="PF00668">
    <property type="entry name" value="Condensation"/>
    <property type="match status" value="1"/>
</dbReference>
<dbReference type="EMBL" id="JACIJS010000002">
    <property type="protein sequence ID" value="MBB5514981.1"/>
    <property type="molecule type" value="Genomic_DNA"/>
</dbReference>